<keyword evidence="3" id="KW-0378">Hydrolase</keyword>
<evidence type="ECO:0000256" key="2">
    <source>
        <dbReference type="ARBA" id="ARBA00022722"/>
    </source>
</evidence>
<evidence type="ECO:0000256" key="1">
    <source>
        <dbReference type="ARBA" id="ARBA00009921"/>
    </source>
</evidence>
<dbReference type="CDD" id="cd06135">
    <property type="entry name" value="Orn"/>
    <property type="match status" value="1"/>
</dbReference>
<reference evidence="7" key="1">
    <citation type="journal article" date="2020" name="BMC">
        <title>Leishmania infection induces a limited differential gene expression in the sand fly midgut.</title>
        <authorList>
            <person name="Coutinho-Abreu I.V."/>
            <person name="Serafim T.D."/>
            <person name="Meneses C."/>
            <person name="Kamhawi S."/>
            <person name="Oliveira F."/>
            <person name="Valenzuela J.G."/>
        </authorList>
    </citation>
    <scope>NUCLEOTIDE SEQUENCE</scope>
    <source>
        <strain evidence="7">Jacobina</strain>
        <tissue evidence="7">Midgut</tissue>
    </source>
</reference>
<evidence type="ECO:0000313" key="7">
    <source>
        <dbReference type="EMBL" id="MBC1175024.1"/>
    </source>
</evidence>
<dbReference type="GO" id="GO:0005739">
    <property type="term" value="C:mitochondrion"/>
    <property type="evidence" value="ECO:0007669"/>
    <property type="project" value="TreeGrafter"/>
</dbReference>
<feature type="domain" description="Exonuclease" evidence="6">
    <location>
        <begin position="104"/>
        <end position="278"/>
    </location>
</feature>
<dbReference type="PANTHER" id="PTHR11046:SF0">
    <property type="entry name" value="OLIGORIBONUCLEASE, MITOCHONDRIAL"/>
    <property type="match status" value="1"/>
</dbReference>
<dbReference type="Pfam" id="PF00929">
    <property type="entry name" value="RNase_T"/>
    <property type="match status" value="2"/>
</dbReference>
<dbReference type="SMART" id="SM00479">
    <property type="entry name" value="EXOIII"/>
    <property type="match status" value="1"/>
</dbReference>
<evidence type="ECO:0000256" key="3">
    <source>
        <dbReference type="ARBA" id="ARBA00022801"/>
    </source>
</evidence>
<dbReference type="InterPro" id="IPR013520">
    <property type="entry name" value="Ribonucl_H"/>
</dbReference>
<dbReference type="NCBIfam" id="NF003765">
    <property type="entry name" value="PRK05359.1"/>
    <property type="match status" value="1"/>
</dbReference>
<comment type="similarity">
    <text evidence="1">Belongs to the oligoribonuclease family.</text>
</comment>
<proteinExistence type="inferred from homology"/>
<keyword evidence="2" id="KW-0540">Nuclease</keyword>
<accession>A0A7G3ASI3</accession>
<keyword evidence="4" id="KW-0269">Exonuclease</keyword>
<name>A0A7G3ASI3_LUTLO</name>
<dbReference type="InterPro" id="IPR012337">
    <property type="entry name" value="RNaseH-like_sf"/>
</dbReference>
<dbReference type="AlphaFoldDB" id="A0A7G3ASI3"/>
<evidence type="ECO:0000259" key="6">
    <source>
        <dbReference type="SMART" id="SM00479"/>
    </source>
</evidence>
<dbReference type="InterPro" id="IPR036397">
    <property type="entry name" value="RNaseH_sf"/>
</dbReference>
<evidence type="ECO:0000256" key="5">
    <source>
        <dbReference type="ARBA" id="ARBA00072681"/>
    </source>
</evidence>
<dbReference type="SUPFAM" id="SSF53098">
    <property type="entry name" value="Ribonuclease H-like"/>
    <property type="match status" value="2"/>
</dbReference>
<dbReference type="FunFam" id="3.30.420.10:FF:000003">
    <property type="entry name" value="Oligoribonuclease"/>
    <property type="match status" value="1"/>
</dbReference>
<evidence type="ECO:0000256" key="4">
    <source>
        <dbReference type="ARBA" id="ARBA00022839"/>
    </source>
</evidence>
<dbReference type="GO" id="GO:0003676">
    <property type="term" value="F:nucleic acid binding"/>
    <property type="evidence" value="ECO:0007669"/>
    <property type="project" value="InterPro"/>
</dbReference>
<dbReference type="GO" id="GO:0000175">
    <property type="term" value="F:3'-5'-RNA exonuclease activity"/>
    <property type="evidence" value="ECO:0007669"/>
    <property type="project" value="InterPro"/>
</dbReference>
<dbReference type="EMBL" id="GITU01006321">
    <property type="protein sequence ID" value="MBC1175024.1"/>
    <property type="molecule type" value="Transcribed_RNA"/>
</dbReference>
<dbReference type="PANTHER" id="PTHR11046">
    <property type="entry name" value="OLIGORIBONUCLEASE, MITOCHONDRIAL"/>
    <property type="match status" value="1"/>
</dbReference>
<dbReference type="Gene3D" id="3.30.420.10">
    <property type="entry name" value="Ribonuclease H-like superfamily/Ribonuclease H"/>
    <property type="match status" value="2"/>
</dbReference>
<sequence>MSSKNLIWMDMEMTGLDIKKDRILEVACIVTDTELNVISMSEDYIIHQPDDILRGMDEWCVKTHGESGLTEACRKSKFTVDALARKLTNNLVRREFSLKMSSKNLIWMDMEMTGLDIKKDRILEVACIVTDPELNVISMSEDYIIHQPDDILRGMDEWCVKTHGESGLTEASRKSKFTVDAVEEELLNFLKQHAREKECPLAGNSVYMDKLFMLEHMPRLADFLHYRIVDVSTVKELCRRWNTDIYWKAPKKKLTHRALDDILESIEELKYYRKFMFLPQEK</sequence>
<organism evidence="7">
    <name type="scientific">Lutzomyia longipalpis</name>
    <name type="common">Sand fly</name>
    <dbReference type="NCBI Taxonomy" id="7200"/>
    <lineage>
        <taxon>Eukaryota</taxon>
        <taxon>Metazoa</taxon>
        <taxon>Ecdysozoa</taxon>
        <taxon>Arthropoda</taxon>
        <taxon>Hexapoda</taxon>
        <taxon>Insecta</taxon>
        <taxon>Pterygota</taxon>
        <taxon>Neoptera</taxon>
        <taxon>Endopterygota</taxon>
        <taxon>Diptera</taxon>
        <taxon>Nematocera</taxon>
        <taxon>Psychodoidea</taxon>
        <taxon>Psychodidae</taxon>
        <taxon>Lutzomyia</taxon>
        <taxon>Lutzomyia</taxon>
    </lineage>
</organism>
<dbReference type="VEuPathDB" id="VectorBase:LLONM1_010657"/>
<dbReference type="InterPro" id="IPR022894">
    <property type="entry name" value="Oligoribonuclease"/>
</dbReference>
<protein>
    <recommendedName>
        <fullName evidence="5">Probable oligoribonuclease</fullName>
    </recommendedName>
</protein>